<organism evidence="2 3">
    <name type="scientific">Racocetra fulgida</name>
    <dbReference type="NCBI Taxonomy" id="60492"/>
    <lineage>
        <taxon>Eukaryota</taxon>
        <taxon>Fungi</taxon>
        <taxon>Fungi incertae sedis</taxon>
        <taxon>Mucoromycota</taxon>
        <taxon>Glomeromycotina</taxon>
        <taxon>Glomeromycetes</taxon>
        <taxon>Diversisporales</taxon>
        <taxon>Gigasporaceae</taxon>
        <taxon>Racocetra</taxon>
    </lineage>
</organism>
<dbReference type="Gene3D" id="1.10.10.60">
    <property type="entry name" value="Homeodomain-like"/>
    <property type="match status" value="1"/>
</dbReference>
<dbReference type="EMBL" id="CAJVPZ010013425">
    <property type="protein sequence ID" value="CAG8648763.1"/>
    <property type="molecule type" value="Genomic_DNA"/>
</dbReference>
<name>A0A9N9H0Z9_9GLOM</name>
<evidence type="ECO:0000256" key="1">
    <source>
        <dbReference type="SAM" id="MobiDB-lite"/>
    </source>
</evidence>
<gene>
    <name evidence="2" type="ORF">RFULGI_LOCUS8364</name>
</gene>
<protein>
    <submittedName>
        <fullName evidence="2">10464_t:CDS:1</fullName>
    </submittedName>
</protein>
<feature type="non-terminal residue" evidence="2">
    <location>
        <position position="121"/>
    </location>
</feature>
<reference evidence="2" key="1">
    <citation type="submission" date="2021-06" db="EMBL/GenBank/DDBJ databases">
        <authorList>
            <person name="Kallberg Y."/>
            <person name="Tangrot J."/>
            <person name="Rosling A."/>
        </authorList>
    </citation>
    <scope>NUCLEOTIDE SEQUENCE</scope>
    <source>
        <strain evidence="2">IN212</strain>
    </source>
</reference>
<proteinExistence type="predicted"/>
<dbReference type="Proteomes" id="UP000789396">
    <property type="component" value="Unassembled WGS sequence"/>
</dbReference>
<feature type="region of interest" description="Disordered" evidence="1">
    <location>
        <begin position="102"/>
        <end position="121"/>
    </location>
</feature>
<evidence type="ECO:0000313" key="2">
    <source>
        <dbReference type="EMBL" id="CAG8648763.1"/>
    </source>
</evidence>
<keyword evidence="3" id="KW-1185">Reference proteome</keyword>
<sequence>MDSPSITIDLLSEEYGCDQSTISKILKEKDKLLSMQLMDYFTTWNTNRWNSTNSSQKFAELLSIPETEFKASPDLPNQRQKLAELLLQYKSEDVYNADETDEAAIIEEVLPQPDFSDSDEE</sequence>
<evidence type="ECO:0000313" key="3">
    <source>
        <dbReference type="Proteomes" id="UP000789396"/>
    </source>
</evidence>
<accession>A0A9N9H0Z9</accession>
<dbReference type="AlphaFoldDB" id="A0A9N9H0Z9"/>
<comment type="caution">
    <text evidence="2">The sequence shown here is derived from an EMBL/GenBank/DDBJ whole genome shotgun (WGS) entry which is preliminary data.</text>
</comment>